<proteinExistence type="predicted"/>
<reference evidence="1 2" key="1">
    <citation type="journal article" date="2019" name="Nat. Ecol. Evol.">
        <title>Megaphylogeny resolves global patterns of mushroom evolution.</title>
        <authorList>
            <person name="Varga T."/>
            <person name="Krizsan K."/>
            <person name="Foldi C."/>
            <person name="Dima B."/>
            <person name="Sanchez-Garcia M."/>
            <person name="Sanchez-Ramirez S."/>
            <person name="Szollosi G.J."/>
            <person name="Szarkandi J.G."/>
            <person name="Papp V."/>
            <person name="Albert L."/>
            <person name="Andreopoulos W."/>
            <person name="Angelini C."/>
            <person name="Antonin V."/>
            <person name="Barry K.W."/>
            <person name="Bougher N.L."/>
            <person name="Buchanan P."/>
            <person name="Buyck B."/>
            <person name="Bense V."/>
            <person name="Catcheside P."/>
            <person name="Chovatia M."/>
            <person name="Cooper J."/>
            <person name="Damon W."/>
            <person name="Desjardin D."/>
            <person name="Finy P."/>
            <person name="Geml J."/>
            <person name="Haridas S."/>
            <person name="Hughes K."/>
            <person name="Justo A."/>
            <person name="Karasinski D."/>
            <person name="Kautmanova I."/>
            <person name="Kiss B."/>
            <person name="Kocsube S."/>
            <person name="Kotiranta H."/>
            <person name="LaButti K.M."/>
            <person name="Lechner B.E."/>
            <person name="Liimatainen K."/>
            <person name="Lipzen A."/>
            <person name="Lukacs Z."/>
            <person name="Mihaltcheva S."/>
            <person name="Morgado L.N."/>
            <person name="Niskanen T."/>
            <person name="Noordeloos M.E."/>
            <person name="Ohm R.A."/>
            <person name="Ortiz-Santana B."/>
            <person name="Ovrebo C."/>
            <person name="Racz N."/>
            <person name="Riley R."/>
            <person name="Savchenko A."/>
            <person name="Shiryaev A."/>
            <person name="Soop K."/>
            <person name="Spirin V."/>
            <person name="Szebenyi C."/>
            <person name="Tomsovsky M."/>
            <person name="Tulloss R.E."/>
            <person name="Uehling J."/>
            <person name="Grigoriev I.V."/>
            <person name="Vagvolgyi C."/>
            <person name="Papp T."/>
            <person name="Martin F.M."/>
            <person name="Miettinen O."/>
            <person name="Hibbett D.S."/>
            <person name="Nagy L.G."/>
        </authorList>
    </citation>
    <scope>NUCLEOTIDE SEQUENCE [LARGE SCALE GENOMIC DNA]</scope>
    <source>
        <strain evidence="1 2">CBS 166.37</strain>
    </source>
</reference>
<accession>A0A5C3LKM9</accession>
<gene>
    <name evidence="1" type="ORF">BDQ12DRAFT_441208</name>
</gene>
<protein>
    <submittedName>
        <fullName evidence="1">Uncharacterized protein</fullName>
    </submittedName>
</protein>
<dbReference type="Proteomes" id="UP000308652">
    <property type="component" value="Unassembled WGS sequence"/>
</dbReference>
<name>A0A5C3LKM9_9AGAR</name>
<sequence length="183" mass="20878">MFPPRRMTNSPARSTRYCMTLRKGFELRSSCSLAETSAMVHYGMIRKQNKLTHLINNQHLNQECPTQLLRAVSTNPAPLSPLVASQLYTPSKASETEQPAGCVRHKGSASGCDKVKRRCSGGCLREGFSRVLSRYRERGVGRRGRRILMEDMAVNAHQDRRWRIAQYEFQNTVSFGEECRVQR</sequence>
<organism evidence="1 2">
    <name type="scientific">Crucibulum laeve</name>
    <dbReference type="NCBI Taxonomy" id="68775"/>
    <lineage>
        <taxon>Eukaryota</taxon>
        <taxon>Fungi</taxon>
        <taxon>Dikarya</taxon>
        <taxon>Basidiomycota</taxon>
        <taxon>Agaricomycotina</taxon>
        <taxon>Agaricomycetes</taxon>
        <taxon>Agaricomycetidae</taxon>
        <taxon>Agaricales</taxon>
        <taxon>Agaricineae</taxon>
        <taxon>Nidulariaceae</taxon>
        <taxon>Crucibulum</taxon>
    </lineage>
</organism>
<dbReference type="EMBL" id="ML213650">
    <property type="protein sequence ID" value="TFK33308.1"/>
    <property type="molecule type" value="Genomic_DNA"/>
</dbReference>
<dbReference type="AlphaFoldDB" id="A0A5C3LKM9"/>
<keyword evidence="2" id="KW-1185">Reference proteome</keyword>
<evidence type="ECO:0000313" key="2">
    <source>
        <dbReference type="Proteomes" id="UP000308652"/>
    </source>
</evidence>
<evidence type="ECO:0000313" key="1">
    <source>
        <dbReference type="EMBL" id="TFK33308.1"/>
    </source>
</evidence>